<gene>
    <name evidence="2" type="ORF">AB0D95_22810</name>
</gene>
<name>A0ABV3EV30_9ACTN</name>
<dbReference type="Gene3D" id="3.40.50.360">
    <property type="match status" value="1"/>
</dbReference>
<evidence type="ECO:0000259" key="1">
    <source>
        <dbReference type="Pfam" id="PF03358"/>
    </source>
</evidence>
<dbReference type="InterPro" id="IPR029039">
    <property type="entry name" value="Flavoprotein-like_sf"/>
</dbReference>
<evidence type="ECO:0000313" key="3">
    <source>
        <dbReference type="Proteomes" id="UP001551584"/>
    </source>
</evidence>
<dbReference type="Proteomes" id="UP001551584">
    <property type="component" value="Unassembled WGS sequence"/>
</dbReference>
<dbReference type="Pfam" id="PF03358">
    <property type="entry name" value="FMN_red"/>
    <property type="match status" value="1"/>
</dbReference>
<keyword evidence="3" id="KW-1185">Reference proteome</keyword>
<dbReference type="InterPro" id="IPR005025">
    <property type="entry name" value="FMN_Rdtase-like_dom"/>
</dbReference>
<dbReference type="EMBL" id="JBEZNA010000064">
    <property type="protein sequence ID" value="MEU9580062.1"/>
    <property type="molecule type" value="Genomic_DNA"/>
</dbReference>
<accession>A0ABV3EV30</accession>
<dbReference type="PANTHER" id="PTHR30543">
    <property type="entry name" value="CHROMATE REDUCTASE"/>
    <property type="match status" value="1"/>
</dbReference>
<keyword evidence="2" id="KW-0560">Oxidoreductase</keyword>
<proteinExistence type="predicted"/>
<protein>
    <submittedName>
        <fullName evidence="2">NAD(P)H-dependent oxidoreductase</fullName>
        <ecNumber evidence="2">1.-.-.-</ecNumber>
    </submittedName>
</protein>
<dbReference type="EC" id="1.-.-.-" evidence="2"/>
<dbReference type="PANTHER" id="PTHR30543:SF21">
    <property type="entry name" value="NAD(P)H-DEPENDENT FMN REDUCTASE LOT6"/>
    <property type="match status" value="1"/>
</dbReference>
<reference evidence="2 3" key="1">
    <citation type="submission" date="2024-06" db="EMBL/GenBank/DDBJ databases">
        <title>The Natural Products Discovery Center: Release of the First 8490 Sequenced Strains for Exploring Actinobacteria Biosynthetic Diversity.</title>
        <authorList>
            <person name="Kalkreuter E."/>
            <person name="Kautsar S.A."/>
            <person name="Yang D."/>
            <person name="Bader C.D."/>
            <person name="Teijaro C.N."/>
            <person name="Fluegel L."/>
            <person name="Davis C.M."/>
            <person name="Simpson J.R."/>
            <person name="Lauterbach L."/>
            <person name="Steele A.D."/>
            <person name="Gui C."/>
            <person name="Meng S."/>
            <person name="Li G."/>
            <person name="Viehrig K."/>
            <person name="Ye F."/>
            <person name="Su P."/>
            <person name="Kiefer A.F."/>
            <person name="Nichols A."/>
            <person name="Cepeda A.J."/>
            <person name="Yan W."/>
            <person name="Fan B."/>
            <person name="Jiang Y."/>
            <person name="Adhikari A."/>
            <person name="Zheng C.-J."/>
            <person name="Schuster L."/>
            <person name="Cowan T.M."/>
            <person name="Smanski M.J."/>
            <person name="Chevrette M.G."/>
            <person name="De Carvalho L.P.S."/>
            <person name="Shen B."/>
        </authorList>
    </citation>
    <scope>NUCLEOTIDE SEQUENCE [LARGE SCALE GENOMIC DNA]</scope>
    <source>
        <strain evidence="2 3">NPDC048117</strain>
    </source>
</reference>
<evidence type="ECO:0000313" key="2">
    <source>
        <dbReference type="EMBL" id="MEU9580062.1"/>
    </source>
</evidence>
<dbReference type="GO" id="GO:0016491">
    <property type="term" value="F:oxidoreductase activity"/>
    <property type="evidence" value="ECO:0007669"/>
    <property type="project" value="UniProtKB-KW"/>
</dbReference>
<feature type="domain" description="NADPH-dependent FMN reductase-like" evidence="1">
    <location>
        <begin position="10"/>
        <end position="138"/>
    </location>
</feature>
<dbReference type="RefSeq" id="WP_359275485.1">
    <property type="nucleotide sequence ID" value="NZ_JBEZNA010000064.1"/>
</dbReference>
<dbReference type="SUPFAM" id="SSF52218">
    <property type="entry name" value="Flavoproteins"/>
    <property type="match status" value="1"/>
</dbReference>
<comment type="caution">
    <text evidence="2">The sequence shown here is derived from an EMBL/GenBank/DDBJ whole genome shotgun (WGS) entry which is preliminary data.</text>
</comment>
<dbReference type="InterPro" id="IPR050712">
    <property type="entry name" value="NAD(P)H-dep_reductase"/>
</dbReference>
<sequence>MTPLSSAPLRVVVLTGSTREGRFAPVVTDWFLRVAGERDDLALDPADLADHPGGEGLSERLAAADAFVVVTPEYNHSFPAPLKQAIDRYRDEWQAKPVGFVSYGGFAGGLRAVEQLRQVFAELHATTVRDTVSFHLAWERFDADGSPHDPTVPEGAAKAMLDQLVWWGRALRAGRAAVPYRAG</sequence>
<organism evidence="2 3">
    <name type="scientific">Streptomyces chilikensis</name>
    <dbReference type="NCBI Taxonomy" id="1194079"/>
    <lineage>
        <taxon>Bacteria</taxon>
        <taxon>Bacillati</taxon>
        <taxon>Actinomycetota</taxon>
        <taxon>Actinomycetes</taxon>
        <taxon>Kitasatosporales</taxon>
        <taxon>Streptomycetaceae</taxon>
        <taxon>Streptomyces</taxon>
    </lineage>
</organism>